<dbReference type="PANTHER" id="PTHR43248">
    <property type="entry name" value="2-SUCCINYL-6-HYDROXY-2,4-CYCLOHEXADIENE-1-CARBOXYLATE SYNTHASE"/>
    <property type="match status" value="1"/>
</dbReference>
<dbReference type="AlphaFoldDB" id="A0A4Q9V0M7"/>
<dbReference type="InterPro" id="IPR002410">
    <property type="entry name" value="Peptidase_S33"/>
</dbReference>
<gene>
    <name evidence="4" type="ORF">EZJ44_06745</name>
</gene>
<evidence type="ECO:0000256" key="2">
    <source>
        <dbReference type="ARBA" id="ARBA00022801"/>
    </source>
</evidence>
<evidence type="ECO:0000313" key="5">
    <source>
        <dbReference type="Proteomes" id="UP000293036"/>
    </source>
</evidence>
<keyword evidence="5" id="KW-1185">Reference proteome</keyword>
<evidence type="ECO:0000259" key="3">
    <source>
        <dbReference type="Pfam" id="PF00561"/>
    </source>
</evidence>
<evidence type="ECO:0000256" key="1">
    <source>
        <dbReference type="ARBA" id="ARBA00010088"/>
    </source>
</evidence>
<dbReference type="EMBL" id="SJDT01000005">
    <property type="protein sequence ID" value="TBW21006.1"/>
    <property type="molecule type" value="Genomic_DNA"/>
</dbReference>
<comment type="similarity">
    <text evidence="1">Belongs to the peptidase S33 family.</text>
</comment>
<name>A0A4Q9V0M7_9ACTO</name>
<dbReference type="Pfam" id="PF00561">
    <property type="entry name" value="Abhydrolase_1"/>
    <property type="match status" value="1"/>
</dbReference>
<protein>
    <submittedName>
        <fullName evidence="4">Alpha/beta fold hydrolase</fullName>
    </submittedName>
</protein>
<dbReference type="SUPFAM" id="SSF53474">
    <property type="entry name" value="alpha/beta-Hydrolases"/>
    <property type="match status" value="1"/>
</dbReference>
<dbReference type="GO" id="GO:0004177">
    <property type="term" value="F:aminopeptidase activity"/>
    <property type="evidence" value="ECO:0007669"/>
    <property type="project" value="UniProtKB-EC"/>
</dbReference>
<dbReference type="OrthoDB" id="9796770at2"/>
<dbReference type="InterPro" id="IPR029058">
    <property type="entry name" value="AB_hydrolase_fold"/>
</dbReference>
<reference evidence="4 5" key="1">
    <citation type="submission" date="2019-02" db="EMBL/GenBank/DDBJ databases">
        <title>Arcanobacterium bovis sp. nov., isolated from the milk of a cow with mastitis.</title>
        <authorList>
            <person name="Sammra O."/>
            <person name="Foster G."/>
            <person name="Hassan A."/>
            <person name="Alssahen M."/>
            <person name="Laemmler C."/>
            <person name="Borowiak M."/>
            <person name="Malorny B."/>
            <person name="Abdulmawjood A."/>
        </authorList>
    </citation>
    <scope>NUCLEOTIDE SEQUENCE [LARGE SCALE GENOMIC DNA]</scope>
    <source>
        <strain evidence="4 5">C605018/01/1</strain>
    </source>
</reference>
<dbReference type="PRINTS" id="PR00793">
    <property type="entry name" value="PROAMNOPTASE"/>
</dbReference>
<keyword evidence="2 4" id="KW-0378">Hydrolase</keyword>
<comment type="caution">
    <text evidence="4">The sequence shown here is derived from an EMBL/GenBank/DDBJ whole genome shotgun (WGS) entry which is preliminary data.</text>
</comment>
<dbReference type="GO" id="GO:0006508">
    <property type="term" value="P:proteolysis"/>
    <property type="evidence" value="ECO:0007669"/>
    <property type="project" value="InterPro"/>
</dbReference>
<dbReference type="InterPro" id="IPR000073">
    <property type="entry name" value="AB_hydrolase_1"/>
</dbReference>
<dbReference type="PANTHER" id="PTHR43248:SF2">
    <property type="entry name" value="PROLYL AMINOPEPTIDASE"/>
    <property type="match status" value="1"/>
</dbReference>
<evidence type="ECO:0000313" key="4">
    <source>
        <dbReference type="EMBL" id="TBW21006.1"/>
    </source>
</evidence>
<dbReference type="Proteomes" id="UP000293036">
    <property type="component" value="Unassembled WGS sequence"/>
</dbReference>
<dbReference type="Gene3D" id="3.40.50.1820">
    <property type="entry name" value="alpha/beta hydrolase"/>
    <property type="match status" value="1"/>
</dbReference>
<feature type="domain" description="AB hydrolase-1" evidence="3">
    <location>
        <begin position="65"/>
        <end position="215"/>
    </location>
</feature>
<accession>A0A4Q9V0M7</accession>
<dbReference type="RefSeq" id="WP_131281622.1">
    <property type="nucleotide sequence ID" value="NZ_JBHSLR010000002.1"/>
</dbReference>
<dbReference type="InterPro" id="IPR051601">
    <property type="entry name" value="Serine_prot/Carboxylest_S33"/>
</dbReference>
<organism evidence="4 5">
    <name type="scientific">Arcanobacterium bovis</name>
    <dbReference type="NCBI Taxonomy" id="2529275"/>
    <lineage>
        <taxon>Bacteria</taxon>
        <taxon>Bacillati</taxon>
        <taxon>Actinomycetota</taxon>
        <taxon>Actinomycetes</taxon>
        <taxon>Actinomycetales</taxon>
        <taxon>Actinomycetaceae</taxon>
        <taxon>Arcanobacterium</taxon>
    </lineage>
</organism>
<proteinExistence type="inferred from homology"/>
<sequence length="462" mass="52022">METTPATTLNTREVFYPGHRTFEHRLQVPLDHSGHLLTRSEQEKLPQSIEIFAREFVRAGGEELPRLVYFQGGPGFAAPRPTSVNGWMEKLLKDYRIVLLDERGNGLSHALDATRVTAVGDASLQAAYLSCFRADSIVDDSEALRIALQGAEPWSVLGQSFGGFCVTTYLSRAPHGLREAMITAGLPSLYRPATDVYERTWQRTEERNREFFERYPQDEEMCWRIVRHLADVDEYLPTGERLTPARFRTLGISLGVSDGLETIHFLLEDPFVEIDDVQRLSERFLAAMSSQLSYTGMPLYWALHESIYAQESSGATAWAADRVRQTLPQFSVPQLSEGSQGERELEERMRAAGFGFRFSGEHVFAWQGREDPALRALAPAVEILAQREDFPPLHDADVLARNTVKTAAWIYRPDMFVPFDISMETANAIKGLVPIISDEFHHDALRTSSDQIVDGLLAAIRS</sequence>